<keyword evidence="1" id="KW-0472">Membrane</keyword>
<protein>
    <submittedName>
        <fullName evidence="2">Pilus assembly protein</fullName>
    </submittedName>
</protein>
<keyword evidence="1" id="KW-0812">Transmembrane</keyword>
<keyword evidence="1" id="KW-1133">Transmembrane helix</keyword>
<dbReference type="AlphaFoldDB" id="A0A5J5H665"/>
<evidence type="ECO:0000313" key="2">
    <source>
        <dbReference type="EMBL" id="KAA9016050.1"/>
    </source>
</evidence>
<dbReference type="EMBL" id="VYKL01000039">
    <property type="protein sequence ID" value="KAA9016050.1"/>
    <property type="molecule type" value="Genomic_DNA"/>
</dbReference>
<proteinExistence type="predicted"/>
<reference evidence="2 3" key="1">
    <citation type="submission" date="2019-09" db="EMBL/GenBank/DDBJ databases">
        <title>Whole genome sequences of isolates from the Mars Exploration Rovers.</title>
        <authorList>
            <person name="Seuylemezian A."/>
            <person name="Vaishampayan P."/>
        </authorList>
    </citation>
    <scope>NUCLEOTIDE SEQUENCE [LARGE SCALE GENOMIC DNA]</scope>
    <source>
        <strain evidence="2 3">MER_TA_151</strain>
    </source>
</reference>
<accession>A0A5J5H665</accession>
<evidence type="ECO:0000256" key="1">
    <source>
        <dbReference type="SAM" id="Phobius"/>
    </source>
</evidence>
<dbReference type="OrthoDB" id="2467576at2"/>
<dbReference type="Proteomes" id="UP000326671">
    <property type="component" value="Unassembled WGS sequence"/>
</dbReference>
<comment type="caution">
    <text evidence="2">The sequence shown here is derived from an EMBL/GenBank/DDBJ whole genome shotgun (WGS) entry which is preliminary data.</text>
</comment>
<organism evidence="2 3">
    <name type="scientific">Niallia endozanthoxylica</name>
    <dbReference type="NCBI Taxonomy" id="2036016"/>
    <lineage>
        <taxon>Bacteria</taxon>
        <taxon>Bacillati</taxon>
        <taxon>Bacillota</taxon>
        <taxon>Bacilli</taxon>
        <taxon>Bacillales</taxon>
        <taxon>Bacillaceae</taxon>
        <taxon>Niallia</taxon>
    </lineage>
</organism>
<name>A0A5J5H665_9BACI</name>
<sequence>MLRKHLRSEKGAISFEFLGILPFFFMFFLLLWQVVGTGYAIFTAKTAVNDAAKTFAATNDLYDSIEAAKETLGSSSVIKYRNLVPQYSANGDFTLVLYTDHYLTFLPDKWKQKAAIDIEQEAHGKVLLSP</sequence>
<feature type="transmembrane region" description="Helical" evidence="1">
    <location>
        <begin position="12"/>
        <end position="35"/>
    </location>
</feature>
<evidence type="ECO:0000313" key="3">
    <source>
        <dbReference type="Proteomes" id="UP000326671"/>
    </source>
</evidence>
<gene>
    <name evidence="2" type="ORF">F4V44_22220</name>
</gene>
<keyword evidence="3" id="KW-1185">Reference proteome</keyword>